<evidence type="ECO:0000256" key="1">
    <source>
        <dbReference type="ARBA" id="ARBA00001698"/>
    </source>
</evidence>
<keyword evidence="16" id="KW-0594">Phospholipid biosynthesis</keyword>
<keyword evidence="13 19" id="KW-1133">Transmembrane helix</keyword>
<dbReference type="InterPro" id="IPR000374">
    <property type="entry name" value="PC_trans"/>
</dbReference>
<comment type="pathway">
    <text evidence="3 18">Phospholipid metabolism; CDP-diacylglycerol biosynthesis; CDP-diacylglycerol from sn-glycerol 3-phosphate: step 3/3.</text>
</comment>
<keyword evidence="12 18" id="KW-0548">Nucleotidyltransferase</keyword>
<comment type="catalytic activity">
    <reaction evidence="1 18">
        <text>a 1,2-diacyl-sn-glycero-3-phosphate + CTP + H(+) = a CDP-1,2-diacyl-sn-glycerol + diphosphate</text>
        <dbReference type="Rhea" id="RHEA:16229"/>
        <dbReference type="ChEBI" id="CHEBI:15378"/>
        <dbReference type="ChEBI" id="CHEBI:33019"/>
        <dbReference type="ChEBI" id="CHEBI:37563"/>
        <dbReference type="ChEBI" id="CHEBI:58332"/>
        <dbReference type="ChEBI" id="CHEBI:58608"/>
        <dbReference type="EC" id="2.7.7.41"/>
    </reaction>
</comment>
<feature type="transmembrane region" description="Helical" evidence="19">
    <location>
        <begin position="127"/>
        <end position="145"/>
    </location>
</feature>
<evidence type="ECO:0000256" key="12">
    <source>
        <dbReference type="ARBA" id="ARBA00022695"/>
    </source>
</evidence>
<keyword evidence="8" id="KW-1003">Cell membrane</keyword>
<dbReference type="PANTHER" id="PTHR46382:SF1">
    <property type="entry name" value="PHOSPHATIDATE CYTIDYLYLTRANSFERASE"/>
    <property type="match status" value="1"/>
</dbReference>
<dbReference type="Proteomes" id="UP001164909">
    <property type="component" value="Chromosome"/>
</dbReference>
<dbReference type="Pfam" id="PF01148">
    <property type="entry name" value="CTP_transf_1"/>
    <property type="match status" value="1"/>
</dbReference>
<keyword evidence="9" id="KW-0444">Lipid biosynthesis</keyword>
<keyword evidence="14" id="KW-0443">Lipid metabolism</keyword>
<keyword evidence="15 19" id="KW-0472">Membrane</keyword>
<evidence type="ECO:0000313" key="21">
    <source>
        <dbReference type="Proteomes" id="UP001164909"/>
    </source>
</evidence>
<protein>
    <recommendedName>
        <fullName evidence="7 18">Phosphatidate cytidylyltransferase</fullName>
        <ecNumber evidence="6 18">2.7.7.41</ecNumber>
    </recommendedName>
</protein>
<evidence type="ECO:0000256" key="3">
    <source>
        <dbReference type="ARBA" id="ARBA00005119"/>
    </source>
</evidence>
<evidence type="ECO:0000256" key="10">
    <source>
        <dbReference type="ARBA" id="ARBA00022679"/>
    </source>
</evidence>
<gene>
    <name evidence="20" type="ORF">OTK00_000805</name>
</gene>
<evidence type="ECO:0000256" key="18">
    <source>
        <dbReference type="RuleBase" id="RU003938"/>
    </source>
</evidence>
<dbReference type="PANTHER" id="PTHR46382">
    <property type="entry name" value="PHOSPHATIDATE CYTIDYLYLTRANSFERASE"/>
    <property type="match status" value="1"/>
</dbReference>
<evidence type="ECO:0000256" key="4">
    <source>
        <dbReference type="ARBA" id="ARBA00005189"/>
    </source>
</evidence>
<evidence type="ECO:0000256" key="15">
    <source>
        <dbReference type="ARBA" id="ARBA00023136"/>
    </source>
</evidence>
<keyword evidence="11 18" id="KW-0812">Transmembrane</keyword>
<organism evidence="20 21">
    <name type="scientific">Caldicellulosiruptor morganii</name>
    <dbReference type="NCBI Taxonomy" id="1387555"/>
    <lineage>
        <taxon>Bacteria</taxon>
        <taxon>Bacillati</taxon>
        <taxon>Bacillota</taxon>
        <taxon>Bacillota incertae sedis</taxon>
        <taxon>Caldicellulosiruptorales</taxon>
        <taxon>Caldicellulosiruptoraceae</taxon>
        <taxon>Caldicellulosiruptor</taxon>
    </lineage>
</organism>
<accession>A0ABY7BPV5</accession>
<feature type="transmembrane region" description="Helical" evidence="19">
    <location>
        <begin position="196"/>
        <end position="216"/>
    </location>
</feature>
<evidence type="ECO:0000313" key="20">
    <source>
        <dbReference type="EMBL" id="WAM34589.1"/>
    </source>
</evidence>
<evidence type="ECO:0000256" key="16">
    <source>
        <dbReference type="ARBA" id="ARBA00023209"/>
    </source>
</evidence>
<evidence type="ECO:0000256" key="6">
    <source>
        <dbReference type="ARBA" id="ARBA00012487"/>
    </source>
</evidence>
<dbReference type="RefSeq" id="WP_045169158.1">
    <property type="nucleotide sequence ID" value="NZ_CP113865.1"/>
</dbReference>
<feature type="transmembrane region" description="Helical" evidence="19">
    <location>
        <begin position="166"/>
        <end position="184"/>
    </location>
</feature>
<keyword evidence="21" id="KW-1185">Reference proteome</keyword>
<feature type="transmembrane region" description="Helical" evidence="19">
    <location>
        <begin position="12"/>
        <end position="39"/>
    </location>
</feature>
<evidence type="ECO:0000256" key="9">
    <source>
        <dbReference type="ARBA" id="ARBA00022516"/>
    </source>
</evidence>
<reference evidence="20" key="1">
    <citation type="submission" date="2022-12" db="EMBL/GenBank/DDBJ databases">
        <authorList>
            <person name="Bing R.G."/>
            <person name="Willard D.J."/>
            <person name="Manesh M.J.H."/>
            <person name="Laemthong T."/>
            <person name="Crosby J.R."/>
            <person name="Kelly R.M."/>
        </authorList>
    </citation>
    <scope>NUCLEOTIDE SEQUENCE</scope>
    <source>
        <strain evidence="20">DSM 8990</strain>
    </source>
</reference>
<dbReference type="PROSITE" id="PS01315">
    <property type="entry name" value="CDS"/>
    <property type="match status" value="1"/>
</dbReference>
<comment type="similarity">
    <text evidence="5 18">Belongs to the CDS family.</text>
</comment>
<name>A0ABY7BPV5_9FIRM</name>
<sequence>MKQRIITAIWGIGLVAAANFLGGIVLKLFGIAVAIIAIYEFLGIYKVEKYMIYTTCAFAVIFFIARFDFLIKLFIIFIALFLFSFIKSFKNEIAAKSIVYSIFAFIYIVLPIFFLVSLYELEDGQKLIWLPYLVCWANDTFAYFVGITFGRRRIWSNVSPKKSLEGFLGGITGGVIAVWFYFFILNHRSFNFDVFLTGIIAGAGLSIVAHTGDLFASMLKREQNKKDFGFILPGHGGVLDRFDSLIMVVPVIYLLARIGIL</sequence>
<comment type="pathway">
    <text evidence="4">Lipid metabolism.</text>
</comment>
<dbReference type="EC" id="2.7.7.41" evidence="6 18"/>
<keyword evidence="10 18" id="KW-0808">Transferase</keyword>
<dbReference type="EMBL" id="CP113865">
    <property type="protein sequence ID" value="WAM34589.1"/>
    <property type="molecule type" value="Genomic_DNA"/>
</dbReference>
<keyword evidence="17" id="KW-1208">Phospholipid metabolism</keyword>
<evidence type="ECO:0000256" key="13">
    <source>
        <dbReference type="ARBA" id="ARBA00022989"/>
    </source>
</evidence>
<evidence type="ECO:0000256" key="7">
    <source>
        <dbReference type="ARBA" id="ARBA00019373"/>
    </source>
</evidence>
<feature type="transmembrane region" description="Helical" evidence="19">
    <location>
        <begin position="98"/>
        <end position="121"/>
    </location>
</feature>
<evidence type="ECO:0000256" key="11">
    <source>
        <dbReference type="ARBA" id="ARBA00022692"/>
    </source>
</evidence>
<dbReference type="GO" id="GO:0016779">
    <property type="term" value="F:nucleotidyltransferase activity"/>
    <property type="evidence" value="ECO:0007669"/>
    <property type="project" value="UniProtKB-KW"/>
</dbReference>
<evidence type="ECO:0000256" key="19">
    <source>
        <dbReference type="SAM" id="Phobius"/>
    </source>
</evidence>
<evidence type="ECO:0000256" key="14">
    <source>
        <dbReference type="ARBA" id="ARBA00023098"/>
    </source>
</evidence>
<proteinExistence type="inferred from homology"/>
<feature type="transmembrane region" description="Helical" evidence="19">
    <location>
        <begin position="59"/>
        <end position="86"/>
    </location>
</feature>
<evidence type="ECO:0000256" key="5">
    <source>
        <dbReference type="ARBA" id="ARBA00010185"/>
    </source>
</evidence>
<evidence type="ECO:0000256" key="8">
    <source>
        <dbReference type="ARBA" id="ARBA00022475"/>
    </source>
</evidence>
<evidence type="ECO:0000256" key="2">
    <source>
        <dbReference type="ARBA" id="ARBA00004651"/>
    </source>
</evidence>
<evidence type="ECO:0000256" key="17">
    <source>
        <dbReference type="ARBA" id="ARBA00023264"/>
    </source>
</evidence>
<comment type="subcellular location">
    <subcellularLocation>
        <location evidence="2">Cell membrane</location>
        <topology evidence="2">Multi-pass membrane protein</topology>
    </subcellularLocation>
</comment>